<evidence type="ECO:0000313" key="2">
    <source>
        <dbReference type="EMBL" id="GMN40158.1"/>
    </source>
</evidence>
<organism evidence="2 3">
    <name type="scientific">Ficus carica</name>
    <name type="common">Common fig</name>
    <dbReference type="NCBI Taxonomy" id="3494"/>
    <lineage>
        <taxon>Eukaryota</taxon>
        <taxon>Viridiplantae</taxon>
        <taxon>Streptophyta</taxon>
        <taxon>Embryophyta</taxon>
        <taxon>Tracheophyta</taxon>
        <taxon>Spermatophyta</taxon>
        <taxon>Magnoliopsida</taxon>
        <taxon>eudicotyledons</taxon>
        <taxon>Gunneridae</taxon>
        <taxon>Pentapetalae</taxon>
        <taxon>rosids</taxon>
        <taxon>fabids</taxon>
        <taxon>Rosales</taxon>
        <taxon>Moraceae</taxon>
        <taxon>Ficeae</taxon>
        <taxon>Ficus</taxon>
    </lineage>
</organism>
<proteinExistence type="predicted"/>
<dbReference type="Proteomes" id="UP001187192">
    <property type="component" value="Unassembled WGS sequence"/>
</dbReference>
<name>A0AA87ZPT8_FICCA</name>
<comment type="caution">
    <text evidence="2">The sequence shown here is derived from an EMBL/GenBank/DDBJ whole genome shotgun (WGS) entry which is preliminary data.</text>
</comment>
<evidence type="ECO:0000313" key="3">
    <source>
        <dbReference type="Proteomes" id="UP001187192"/>
    </source>
</evidence>
<dbReference type="AlphaFoldDB" id="A0AA87ZPT8"/>
<gene>
    <name evidence="2" type="ORF">TIFTF001_009390</name>
</gene>
<reference evidence="2" key="1">
    <citation type="submission" date="2023-07" db="EMBL/GenBank/DDBJ databases">
        <title>draft genome sequence of fig (Ficus carica).</title>
        <authorList>
            <person name="Takahashi T."/>
            <person name="Nishimura K."/>
        </authorList>
    </citation>
    <scope>NUCLEOTIDE SEQUENCE</scope>
</reference>
<evidence type="ECO:0000256" key="1">
    <source>
        <dbReference type="SAM" id="MobiDB-lite"/>
    </source>
</evidence>
<sequence length="172" mass="17678">MGVYAGGGAPVVQRGVTTYYVLSSDESSPPPHCRSTIGSRQLAAEGARRLAAEGLDPADPSAVAHGGTPLGHPKPSSASEKSPPSVPEIVGRKSCRSDDGAKIGIVASPNAIPGQHIRRHRSPLSRLESNPPNAADYPLAELSPPISAPVLTPALPLSSNLLVIIGSGHRRI</sequence>
<feature type="region of interest" description="Disordered" evidence="1">
    <location>
        <begin position="22"/>
        <end position="96"/>
    </location>
</feature>
<protein>
    <submittedName>
        <fullName evidence="2">Uncharacterized protein</fullName>
    </submittedName>
</protein>
<accession>A0AA87ZPT8</accession>
<feature type="compositionally biased region" description="Low complexity" evidence="1">
    <location>
        <begin position="73"/>
        <end position="83"/>
    </location>
</feature>
<keyword evidence="3" id="KW-1185">Reference proteome</keyword>
<dbReference type="EMBL" id="BTGU01000010">
    <property type="protein sequence ID" value="GMN40158.1"/>
    <property type="molecule type" value="Genomic_DNA"/>
</dbReference>